<dbReference type="EMBL" id="UINC01017955">
    <property type="protein sequence ID" value="SVA74971.1"/>
    <property type="molecule type" value="Genomic_DNA"/>
</dbReference>
<dbReference type="PANTHER" id="PTHR43377">
    <property type="entry name" value="BILIVERDIN REDUCTASE A"/>
    <property type="match status" value="1"/>
</dbReference>
<dbReference type="InterPro" id="IPR000683">
    <property type="entry name" value="Gfo/Idh/MocA-like_OxRdtase_N"/>
</dbReference>
<dbReference type="SUPFAM" id="SSF55347">
    <property type="entry name" value="Glyceraldehyde-3-phosphate dehydrogenase-like, C-terminal domain"/>
    <property type="match status" value="1"/>
</dbReference>
<dbReference type="InterPro" id="IPR036291">
    <property type="entry name" value="NAD(P)-bd_dom_sf"/>
</dbReference>
<evidence type="ECO:0000259" key="2">
    <source>
        <dbReference type="Pfam" id="PF02894"/>
    </source>
</evidence>
<dbReference type="Pfam" id="PF01408">
    <property type="entry name" value="GFO_IDH_MocA"/>
    <property type="match status" value="1"/>
</dbReference>
<feature type="domain" description="Gfo/Idh/MocA-like oxidoreductase C-terminal" evidence="2">
    <location>
        <begin position="135"/>
        <end position="345"/>
    </location>
</feature>
<evidence type="ECO:0000259" key="1">
    <source>
        <dbReference type="Pfam" id="PF01408"/>
    </source>
</evidence>
<dbReference type="AlphaFoldDB" id="A0A381YEG5"/>
<dbReference type="InterPro" id="IPR004104">
    <property type="entry name" value="Gfo/Idh/MocA-like_OxRdtase_C"/>
</dbReference>
<proteinExistence type="predicted"/>
<feature type="domain" description="Gfo/Idh/MocA-like oxidoreductase N-terminal" evidence="1">
    <location>
        <begin position="7"/>
        <end position="123"/>
    </location>
</feature>
<reference evidence="3" key="1">
    <citation type="submission" date="2018-05" db="EMBL/GenBank/DDBJ databases">
        <authorList>
            <person name="Lanie J.A."/>
            <person name="Ng W.-L."/>
            <person name="Kazmierczak K.M."/>
            <person name="Andrzejewski T.M."/>
            <person name="Davidsen T.M."/>
            <person name="Wayne K.J."/>
            <person name="Tettelin H."/>
            <person name="Glass J.I."/>
            <person name="Rusch D."/>
            <person name="Podicherti R."/>
            <person name="Tsui H.-C.T."/>
            <person name="Winkler M.E."/>
        </authorList>
    </citation>
    <scope>NUCLEOTIDE SEQUENCE</scope>
</reference>
<gene>
    <name evidence="3" type="ORF">METZ01_LOCUS127825</name>
</gene>
<evidence type="ECO:0000313" key="3">
    <source>
        <dbReference type="EMBL" id="SVA74971.1"/>
    </source>
</evidence>
<accession>A0A381YEG5</accession>
<sequence>MGQYRTKLGLIGAGTIGKRHLQAIAEVTEAEVVAIVDTDPLAESIAIESNVGFFASVSQMLKDKQPQGVIVCTPTEVHLEPVLSSLEHNAHVLVEKPIAPSLEEAQQIIEASKGFNRQVLVGHHRRYSEEIQQTKRVIENGVLGELVGITGIWAVRKADSYFEPEWRKQRTSGPVLINLIHEIDTLRYLCGEIVSLSAKVSKGIRAHPKEETTALLFEFQSGALGTFLLSDVTPSPWTWEQATGENPNFPKTSQNVYRFIGSKASLDFPNLVLWRHTGSDPDWLHEISPEVIEAKIVDAYAEQIRHFCAVIKGKEEPRISAMDATKTLNATLAVFEASEKGTEIHL</sequence>
<dbReference type="InterPro" id="IPR051450">
    <property type="entry name" value="Gfo/Idh/MocA_Oxidoreductases"/>
</dbReference>
<protein>
    <recommendedName>
        <fullName evidence="4">Gfo/Idh/MocA-like oxidoreductase N-terminal domain-containing protein</fullName>
    </recommendedName>
</protein>
<dbReference type="PANTHER" id="PTHR43377:SF8">
    <property type="entry name" value="BLR3664 PROTEIN"/>
    <property type="match status" value="1"/>
</dbReference>
<dbReference type="Gene3D" id="3.30.360.10">
    <property type="entry name" value="Dihydrodipicolinate Reductase, domain 2"/>
    <property type="match status" value="1"/>
</dbReference>
<name>A0A381YEG5_9ZZZZ</name>
<dbReference type="Pfam" id="PF02894">
    <property type="entry name" value="GFO_IDH_MocA_C"/>
    <property type="match status" value="1"/>
</dbReference>
<dbReference type="GO" id="GO:0000166">
    <property type="term" value="F:nucleotide binding"/>
    <property type="evidence" value="ECO:0007669"/>
    <property type="project" value="InterPro"/>
</dbReference>
<dbReference type="Gene3D" id="3.40.50.720">
    <property type="entry name" value="NAD(P)-binding Rossmann-like Domain"/>
    <property type="match status" value="1"/>
</dbReference>
<dbReference type="SUPFAM" id="SSF51735">
    <property type="entry name" value="NAD(P)-binding Rossmann-fold domains"/>
    <property type="match status" value="1"/>
</dbReference>
<organism evidence="3">
    <name type="scientific">marine metagenome</name>
    <dbReference type="NCBI Taxonomy" id="408172"/>
    <lineage>
        <taxon>unclassified sequences</taxon>
        <taxon>metagenomes</taxon>
        <taxon>ecological metagenomes</taxon>
    </lineage>
</organism>
<evidence type="ECO:0008006" key="4">
    <source>
        <dbReference type="Google" id="ProtNLM"/>
    </source>
</evidence>